<dbReference type="AlphaFoldDB" id="A0A0N1HM38"/>
<reference evidence="13 14" key="1">
    <citation type="submission" date="2015-06" db="EMBL/GenBank/DDBJ databases">
        <title>Draft genome of the ant-associated black yeast Phialophora attae CBS 131958.</title>
        <authorList>
            <person name="Moreno L.F."/>
            <person name="Stielow B.J."/>
            <person name="de Hoog S."/>
            <person name="Vicente V.A."/>
            <person name="Weiss V.A."/>
            <person name="de Vries M."/>
            <person name="Cruz L.M."/>
            <person name="Souza E.M."/>
        </authorList>
    </citation>
    <scope>NUCLEOTIDE SEQUENCE [LARGE SCALE GENOMIC DNA]</scope>
    <source>
        <strain evidence="13 14">CBS 131958</strain>
    </source>
</reference>
<keyword evidence="5 8" id="KW-1133">Transmembrane helix</keyword>
<dbReference type="Proteomes" id="UP000038010">
    <property type="component" value="Unassembled WGS sequence"/>
</dbReference>
<dbReference type="GeneID" id="28732840"/>
<evidence type="ECO:0000256" key="6">
    <source>
        <dbReference type="ARBA" id="ARBA00023136"/>
    </source>
</evidence>
<dbReference type="InterPro" id="IPR027815">
    <property type="entry name" value="CSC1/OSCA1-like_cyt"/>
</dbReference>
<feature type="domain" description="CSC1/OSCA1-like N-terminal transmembrane" evidence="11">
    <location>
        <begin position="35"/>
        <end position="183"/>
    </location>
</feature>
<feature type="domain" description="CSC1/OSCA1-like cytosolic" evidence="12">
    <location>
        <begin position="206"/>
        <end position="422"/>
    </location>
</feature>
<feature type="transmembrane region" description="Helical" evidence="8">
    <location>
        <begin position="575"/>
        <end position="596"/>
    </location>
</feature>
<dbReference type="InterPro" id="IPR003864">
    <property type="entry name" value="CSC1/OSCA1-like_7TM"/>
</dbReference>
<feature type="transmembrane region" description="Helical" evidence="8">
    <location>
        <begin position="440"/>
        <end position="462"/>
    </location>
</feature>
<feature type="domain" description="CSC1/OSCA1-like 7TM region" evidence="9">
    <location>
        <begin position="434"/>
        <end position="604"/>
    </location>
</feature>
<feature type="region of interest" description="Disordered" evidence="7">
    <location>
        <begin position="1"/>
        <end position="22"/>
    </location>
</feature>
<feature type="transmembrane region" description="Helical" evidence="8">
    <location>
        <begin position="161"/>
        <end position="181"/>
    </location>
</feature>
<evidence type="ECO:0000259" key="9">
    <source>
        <dbReference type="Pfam" id="PF02714"/>
    </source>
</evidence>
<evidence type="ECO:0000259" key="12">
    <source>
        <dbReference type="Pfam" id="PF14703"/>
    </source>
</evidence>
<accession>A0A0N1HM38</accession>
<dbReference type="GO" id="GO:0005227">
    <property type="term" value="F:calcium-activated cation channel activity"/>
    <property type="evidence" value="ECO:0007669"/>
    <property type="project" value="InterPro"/>
</dbReference>
<feature type="region of interest" description="Disordered" evidence="7">
    <location>
        <begin position="778"/>
        <end position="836"/>
    </location>
</feature>
<keyword evidence="6 8" id="KW-0472">Membrane</keyword>
<evidence type="ECO:0000256" key="7">
    <source>
        <dbReference type="SAM" id="MobiDB-lite"/>
    </source>
</evidence>
<feature type="domain" description="CSC1/OSCA1-like 7TM region" evidence="9">
    <location>
        <begin position="613"/>
        <end position="654"/>
    </location>
</feature>
<dbReference type="Pfam" id="PF02714">
    <property type="entry name" value="RSN1_7TM"/>
    <property type="match status" value="2"/>
</dbReference>
<evidence type="ECO:0000313" key="14">
    <source>
        <dbReference type="Proteomes" id="UP000038010"/>
    </source>
</evidence>
<evidence type="ECO:0000259" key="10">
    <source>
        <dbReference type="Pfam" id="PF12621"/>
    </source>
</evidence>
<dbReference type="OrthoDB" id="1076608at2759"/>
<feature type="transmembrane region" description="Helical" evidence="8">
    <location>
        <begin position="630"/>
        <end position="654"/>
    </location>
</feature>
<feature type="compositionally biased region" description="Polar residues" evidence="7">
    <location>
        <begin position="825"/>
        <end position="834"/>
    </location>
</feature>
<gene>
    <name evidence="13" type="ORF">AB675_1206</name>
</gene>
<evidence type="ECO:0000256" key="8">
    <source>
        <dbReference type="SAM" id="Phobius"/>
    </source>
</evidence>
<feature type="domain" description="10TM putative phosphate transporter extracellular tail" evidence="10">
    <location>
        <begin position="913"/>
        <end position="978"/>
    </location>
</feature>
<evidence type="ECO:0000256" key="5">
    <source>
        <dbReference type="ARBA" id="ARBA00022989"/>
    </source>
</evidence>
<feature type="transmembrane region" description="Helical" evidence="8">
    <location>
        <begin position="118"/>
        <end position="141"/>
    </location>
</feature>
<dbReference type="InterPro" id="IPR022257">
    <property type="entry name" value="PHM7_ext"/>
</dbReference>
<evidence type="ECO:0000256" key="1">
    <source>
        <dbReference type="ARBA" id="ARBA00004141"/>
    </source>
</evidence>
<sequence length="1003" mass="110666">MNASDPRVGSSRDGEQAPNATRLSAGINSPSLATLVATVLPTLAFTTICILIFLTLRARCQRVYSPRTTLKSLDPHERGSPLSKGIFKWFRQLRQTPDSFILNHGSIDGFLFLRFLKILILIFGVGCAIASPVLLPIHAIGNGGNNGLDILTMGNITDKTYYYAHAAVAWAYFGFILYIVTRESIFCIHLRHVCLTSPFYADRLSARTVLVTSLPHDYLHESTLQKIFGGTVKRVWIPRHTDDLQDLVNERQQTAARLEKAELRLITIANTARSKALGLKSNRKVAPSKEEKQAQSTGLYISGKDEESPPVSLIPLPDVSGSVAAQWITHSSRPVHRPLANAARRVDTIKWTRNRLKALAKRILKERLALLQSPDKAVMPAAFIEFATQADAQIACQTLSYHQPLYMAERLAGVRPYEVVWSSLTLSQLGRMCRKFAMQAFVAVLVIFWAIPCAFVGMVSNIESLSYKISFLGWIRDLPSPILGVLTGLVPALALAWVMSIVPWILRMCAKVAGTPTLSMVEVYTQKAYIIFQIVQVFLVTTLTSAVSAALTQILENPMSATTLLSQNLPKSSNFYISYILVQCLVLGAANLVRFFDILRYQIFPRLPHDHRKRYNILHVYNTEVDTRGLLYPAALMQLIWGLYLAEVCLIGLFSLQAAAGPIGMTVALLVVTILVHRALLESLGPLLFDLPKSLAGSGTAGLNGQPVDPFSQAIAEHHHDLDPSTGRTTSSEHPLFADIAEDDGPEHLPGAPRGGGGGGHSIKRSSNSTYRYTIAGSASQKEDHGIQQPSGGSPLAQNNPELEGLDSEDDEERRSGQEAIRSGMPTTDPSVSSPFRLEGLMPILKTFSSAGSKMMSAKFHPYRTSFNSTLSPLTSHRRFLSFRKVLASLSPLHYASLNSPIPDLIAQLRDLDPPQYSKELYEVIYLHPSMYAPAPRIWVPRDQGGVSKQEVDHNNRLGRGVVECSDEGWDISEQGKLWRNLGESSGVSCWWRDGNAGYRGRW</sequence>
<keyword evidence="14" id="KW-1185">Reference proteome</keyword>
<dbReference type="PANTHER" id="PTHR13018">
    <property type="entry name" value="PROBABLE MEMBRANE PROTEIN DUF221-RELATED"/>
    <property type="match status" value="1"/>
</dbReference>
<keyword evidence="4 8" id="KW-0812">Transmembrane</keyword>
<dbReference type="InterPro" id="IPR045122">
    <property type="entry name" value="Csc1-like"/>
</dbReference>
<dbReference type="Pfam" id="PF14703">
    <property type="entry name" value="PHM7_cyt"/>
    <property type="match status" value="1"/>
</dbReference>
<protein>
    <recommendedName>
        <fullName evidence="15">DUF221-domain-containing protein</fullName>
    </recommendedName>
</protein>
<feature type="transmembrane region" description="Helical" evidence="8">
    <location>
        <begin position="528"/>
        <end position="555"/>
    </location>
</feature>
<comment type="caution">
    <text evidence="13">The sequence shown here is derived from an EMBL/GenBank/DDBJ whole genome shotgun (WGS) entry which is preliminary data.</text>
</comment>
<feature type="transmembrane region" description="Helical" evidence="8">
    <location>
        <begin position="32"/>
        <end position="56"/>
    </location>
</feature>
<comment type="similarity">
    <text evidence="2">Belongs to the CSC1 (TC 1.A.17) family.</text>
</comment>
<dbReference type="VEuPathDB" id="FungiDB:AB675_1206"/>
<feature type="transmembrane region" description="Helical" evidence="8">
    <location>
        <begin position="482"/>
        <end position="507"/>
    </location>
</feature>
<evidence type="ECO:0000256" key="3">
    <source>
        <dbReference type="ARBA" id="ARBA00022448"/>
    </source>
</evidence>
<dbReference type="Pfam" id="PF12621">
    <property type="entry name" value="PHM7_ext"/>
    <property type="match status" value="1"/>
</dbReference>
<feature type="region of interest" description="Disordered" evidence="7">
    <location>
        <begin position="740"/>
        <end position="766"/>
    </location>
</feature>
<evidence type="ECO:0000256" key="2">
    <source>
        <dbReference type="ARBA" id="ARBA00007779"/>
    </source>
</evidence>
<dbReference type="EMBL" id="LFJN01000037">
    <property type="protein sequence ID" value="KPI35745.1"/>
    <property type="molecule type" value="Genomic_DNA"/>
</dbReference>
<dbReference type="GO" id="GO:0005886">
    <property type="term" value="C:plasma membrane"/>
    <property type="evidence" value="ECO:0007669"/>
    <property type="project" value="TreeGrafter"/>
</dbReference>
<evidence type="ECO:0000313" key="13">
    <source>
        <dbReference type="EMBL" id="KPI35745.1"/>
    </source>
</evidence>
<dbReference type="RefSeq" id="XP_017995708.1">
    <property type="nucleotide sequence ID" value="XM_018140970.1"/>
</dbReference>
<dbReference type="Pfam" id="PF13967">
    <property type="entry name" value="RSN1_TM"/>
    <property type="match status" value="1"/>
</dbReference>
<evidence type="ECO:0000259" key="11">
    <source>
        <dbReference type="Pfam" id="PF13967"/>
    </source>
</evidence>
<proteinExistence type="inferred from homology"/>
<dbReference type="InterPro" id="IPR032880">
    <property type="entry name" value="CSC1/OSCA1-like_N"/>
</dbReference>
<evidence type="ECO:0008006" key="15">
    <source>
        <dbReference type="Google" id="ProtNLM"/>
    </source>
</evidence>
<evidence type="ECO:0000256" key="4">
    <source>
        <dbReference type="ARBA" id="ARBA00022692"/>
    </source>
</evidence>
<comment type="subcellular location">
    <subcellularLocation>
        <location evidence="1">Membrane</location>
        <topology evidence="1">Multi-pass membrane protein</topology>
    </subcellularLocation>
</comment>
<name>A0A0N1HM38_9EURO</name>
<feature type="compositionally biased region" description="Polar residues" evidence="7">
    <location>
        <begin position="788"/>
        <end position="801"/>
    </location>
</feature>
<dbReference type="PANTHER" id="PTHR13018:SF53">
    <property type="entry name" value="DUF221 DOMAIN PROTEIN"/>
    <property type="match status" value="1"/>
</dbReference>
<feature type="region of interest" description="Disordered" evidence="7">
    <location>
        <begin position="280"/>
        <end position="307"/>
    </location>
</feature>
<organism evidence="13 14">
    <name type="scientific">Cyphellophora attinorum</name>
    <dbReference type="NCBI Taxonomy" id="1664694"/>
    <lineage>
        <taxon>Eukaryota</taxon>
        <taxon>Fungi</taxon>
        <taxon>Dikarya</taxon>
        <taxon>Ascomycota</taxon>
        <taxon>Pezizomycotina</taxon>
        <taxon>Eurotiomycetes</taxon>
        <taxon>Chaetothyriomycetidae</taxon>
        <taxon>Chaetothyriales</taxon>
        <taxon>Cyphellophoraceae</taxon>
        <taxon>Cyphellophora</taxon>
    </lineage>
</organism>
<keyword evidence="3" id="KW-0813">Transport</keyword>